<keyword evidence="2" id="KW-1185">Reference proteome</keyword>
<dbReference type="InParanoid" id="A0A7N5KAV8"/>
<dbReference type="Ensembl" id="ENSAMET00000033176.1">
    <property type="protein sequence ID" value="ENSAMEP00000035279.1"/>
    <property type="gene ID" value="ENSAMEG00000030737.1"/>
</dbReference>
<evidence type="ECO:0000313" key="2">
    <source>
        <dbReference type="Proteomes" id="UP000008912"/>
    </source>
</evidence>
<organism evidence="1 2">
    <name type="scientific">Ailuropoda melanoleuca</name>
    <name type="common">Giant panda</name>
    <dbReference type="NCBI Taxonomy" id="9646"/>
    <lineage>
        <taxon>Eukaryota</taxon>
        <taxon>Metazoa</taxon>
        <taxon>Chordata</taxon>
        <taxon>Craniata</taxon>
        <taxon>Vertebrata</taxon>
        <taxon>Euteleostomi</taxon>
        <taxon>Mammalia</taxon>
        <taxon>Eutheria</taxon>
        <taxon>Laurasiatheria</taxon>
        <taxon>Carnivora</taxon>
        <taxon>Caniformia</taxon>
        <taxon>Ursidae</taxon>
        <taxon>Ailuropoda</taxon>
    </lineage>
</organism>
<name>A0A7N5KAV8_AILME</name>
<reference evidence="1" key="3">
    <citation type="submission" date="2025-09" db="UniProtKB">
        <authorList>
            <consortium name="Ensembl"/>
        </authorList>
    </citation>
    <scope>IDENTIFICATION</scope>
</reference>
<dbReference type="GeneTree" id="ENSGT00950000185129"/>
<reference evidence="1" key="2">
    <citation type="submission" date="2025-08" db="UniProtKB">
        <authorList>
            <consortium name="Ensembl"/>
        </authorList>
    </citation>
    <scope>IDENTIFICATION</scope>
</reference>
<dbReference type="AlphaFoldDB" id="A0A7N5KAV8"/>
<accession>A0A7N5KAV8</accession>
<proteinExistence type="predicted"/>
<dbReference type="Proteomes" id="UP000008912">
    <property type="component" value="Unassembled WGS sequence"/>
</dbReference>
<sequence>MRSPSPSPSAAMAREGTVASTSMCVLVAGVVLAQDTVTSKRHGRQKPKITEMPVSKPHISGWCLRSLLLCCCSRTIKNRRTWSAFKDN</sequence>
<evidence type="ECO:0000313" key="1">
    <source>
        <dbReference type="Ensembl" id="ENSAMEP00000035279.1"/>
    </source>
</evidence>
<protein>
    <submittedName>
        <fullName evidence="1">Uncharacterized protein</fullName>
    </submittedName>
</protein>
<reference evidence="1 2" key="1">
    <citation type="journal article" date="2010" name="Nature">
        <title>The sequence and de novo assembly of the giant panda genome.</title>
        <authorList>
            <person name="Li R."/>
            <person name="Fan W."/>
            <person name="Tian G."/>
            <person name="Zhu H."/>
            <person name="He L."/>
            <person name="Cai J."/>
            <person name="Huang Q."/>
            <person name="Cai Q."/>
            <person name="Li B."/>
            <person name="Bai Y."/>
            <person name="Zhang Z."/>
            <person name="Zhang Y."/>
            <person name="Wang W."/>
            <person name="Li J."/>
            <person name="Wei F."/>
            <person name="Li H."/>
            <person name="Jian M."/>
            <person name="Li J."/>
            <person name="Zhang Z."/>
            <person name="Nielsen R."/>
            <person name="Li D."/>
            <person name="Gu W."/>
            <person name="Yang Z."/>
            <person name="Xuan Z."/>
            <person name="Ryder O.A."/>
            <person name="Leung F.C."/>
            <person name="Zhou Y."/>
            <person name="Cao J."/>
            <person name="Sun X."/>
            <person name="Fu Y."/>
            <person name="Fang X."/>
            <person name="Guo X."/>
            <person name="Wang B."/>
            <person name="Hou R."/>
            <person name="Shen F."/>
            <person name="Mu B."/>
            <person name="Ni P."/>
            <person name="Lin R."/>
            <person name="Qian W."/>
            <person name="Wang G."/>
            <person name="Yu C."/>
            <person name="Nie W."/>
            <person name="Wang J."/>
            <person name="Wu Z."/>
            <person name="Liang H."/>
            <person name="Min J."/>
            <person name="Wu Q."/>
            <person name="Cheng S."/>
            <person name="Ruan J."/>
            <person name="Wang M."/>
            <person name="Shi Z."/>
            <person name="Wen M."/>
            <person name="Liu B."/>
            <person name="Ren X."/>
            <person name="Zheng H."/>
            <person name="Dong D."/>
            <person name="Cook K."/>
            <person name="Shan G."/>
            <person name="Zhang H."/>
            <person name="Kosiol C."/>
            <person name="Xie X."/>
            <person name="Lu Z."/>
            <person name="Zheng H."/>
            <person name="Li Y."/>
            <person name="Steiner C.C."/>
            <person name="Lam T.T."/>
            <person name="Lin S."/>
            <person name="Zhang Q."/>
            <person name="Li G."/>
            <person name="Tian J."/>
            <person name="Gong T."/>
            <person name="Liu H."/>
            <person name="Zhang D."/>
            <person name="Fang L."/>
            <person name="Ye C."/>
            <person name="Zhang J."/>
            <person name="Hu W."/>
            <person name="Xu A."/>
            <person name="Ren Y."/>
            <person name="Zhang G."/>
            <person name="Bruford M.W."/>
            <person name="Li Q."/>
            <person name="Ma L."/>
            <person name="Guo Y."/>
            <person name="An N."/>
            <person name="Hu Y."/>
            <person name="Zheng Y."/>
            <person name="Shi Y."/>
            <person name="Li Z."/>
            <person name="Liu Q."/>
            <person name="Chen Y."/>
            <person name="Zhao J."/>
            <person name="Qu N."/>
            <person name="Zhao S."/>
            <person name="Tian F."/>
            <person name="Wang X."/>
            <person name="Wang H."/>
            <person name="Xu L."/>
            <person name="Liu X."/>
            <person name="Vinar T."/>
            <person name="Wang Y."/>
            <person name="Lam T.W."/>
            <person name="Yiu S.M."/>
            <person name="Liu S."/>
            <person name="Zhang H."/>
            <person name="Li D."/>
            <person name="Huang Y."/>
            <person name="Wang X."/>
            <person name="Yang G."/>
            <person name="Jiang Z."/>
            <person name="Wang J."/>
            <person name="Qin N."/>
            <person name="Li L."/>
            <person name="Li J."/>
            <person name="Bolund L."/>
            <person name="Kristiansen K."/>
            <person name="Wong G.K."/>
            <person name="Olson M."/>
            <person name="Zhang X."/>
            <person name="Li S."/>
            <person name="Yang H."/>
            <person name="Wang J."/>
            <person name="Wang J."/>
        </authorList>
    </citation>
    <scope>NUCLEOTIDE SEQUENCE [LARGE SCALE GENOMIC DNA]</scope>
</reference>